<reference evidence="2" key="1">
    <citation type="journal article" date="2023" name="Genome Biol. Evol.">
        <title>Long-read-based Genome Assembly of Drosophila gunungcola Reveals Fewer Chemosensory Genes in Flower-breeding Species.</title>
        <authorList>
            <person name="Negi A."/>
            <person name="Liao B.Y."/>
            <person name="Yeh S.D."/>
        </authorList>
    </citation>
    <scope>NUCLEOTIDE SEQUENCE</scope>
    <source>
        <strain evidence="2">Sukarami</strain>
    </source>
</reference>
<dbReference type="EMBL" id="JAMKOV010000001">
    <property type="protein sequence ID" value="KAI8045023.1"/>
    <property type="molecule type" value="Genomic_DNA"/>
</dbReference>
<comment type="caution">
    <text evidence="2">The sequence shown here is derived from an EMBL/GenBank/DDBJ whole genome shotgun (WGS) entry which is preliminary data.</text>
</comment>
<evidence type="ECO:0000256" key="1">
    <source>
        <dbReference type="SAM" id="MobiDB-lite"/>
    </source>
</evidence>
<evidence type="ECO:0000313" key="3">
    <source>
        <dbReference type="Proteomes" id="UP001059596"/>
    </source>
</evidence>
<dbReference type="Proteomes" id="UP001059596">
    <property type="component" value="Chromosome 3R"/>
</dbReference>
<name>A0A9P9YYC9_9MUSC</name>
<gene>
    <name evidence="2" type="ORF">M5D96_001200</name>
</gene>
<protein>
    <submittedName>
        <fullName evidence="2">Uncharacterized protein</fullName>
    </submittedName>
</protein>
<sequence length="81" mass="9089">MFRKHCSNDAAPAPVTNWPRQSFSSDSKCKNKFLSAHACGESIGRMPLAALRFPGRSSGQFIKHCFYDFEVLASLRTTQIH</sequence>
<keyword evidence="3" id="KW-1185">Reference proteome</keyword>
<feature type="region of interest" description="Disordered" evidence="1">
    <location>
        <begin position="1"/>
        <end position="24"/>
    </location>
</feature>
<proteinExistence type="predicted"/>
<evidence type="ECO:0000313" key="2">
    <source>
        <dbReference type="EMBL" id="KAI8045023.1"/>
    </source>
</evidence>
<accession>A0A9P9YYC9</accession>
<organism evidence="2 3">
    <name type="scientific">Drosophila gunungcola</name>
    <name type="common">fruit fly</name>
    <dbReference type="NCBI Taxonomy" id="103775"/>
    <lineage>
        <taxon>Eukaryota</taxon>
        <taxon>Metazoa</taxon>
        <taxon>Ecdysozoa</taxon>
        <taxon>Arthropoda</taxon>
        <taxon>Hexapoda</taxon>
        <taxon>Insecta</taxon>
        <taxon>Pterygota</taxon>
        <taxon>Neoptera</taxon>
        <taxon>Endopterygota</taxon>
        <taxon>Diptera</taxon>
        <taxon>Brachycera</taxon>
        <taxon>Muscomorpha</taxon>
        <taxon>Ephydroidea</taxon>
        <taxon>Drosophilidae</taxon>
        <taxon>Drosophila</taxon>
        <taxon>Sophophora</taxon>
    </lineage>
</organism>
<dbReference type="AlphaFoldDB" id="A0A9P9YYC9"/>